<name>A0A4Y2EPS1_ARAVE</name>
<dbReference type="Proteomes" id="UP000499080">
    <property type="component" value="Unassembled WGS sequence"/>
</dbReference>
<sequence>MKSLVYETPVDSAEDLVATIVVAADKINTTPGIFERVRQSFLRRCELCNDRTSTHWTFSSGSGASRIFSVCETPVTRLRRSEPQSLLTADKINTTPGIFERVRQSFLRQV</sequence>
<dbReference type="OrthoDB" id="6622349at2759"/>
<accession>A0A4Y2EPS1</accession>
<comment type="caution">
    <text evidence="1">The sequence shown here is derived from an EMBL/GenBank/DDBJ whole genome shotgun (WGS) entry which is preliminary data.</text>
</comment>
<protein>
    <submittedName>
        <fullName evidence="1">Uncharacterized protein</fullName>
    </submittedName>
</protein>
<gene>
    <name evidence="1" type="ORF">AVEN_111224_1</name>
</gene>
<reference evidence="1 2" key="1">
    <citation type="journal article" date="2019" name="Sci. Rep.">
        <title>Orb-weaving spider Araneus ventricosus genome elucidates the spidroin gene catalogue.</title>
        <authorList>
            <person name="Kono N."/>
            <person name="Nakamura H."/>
            <person name="Ohtoshi R."/>
            <person name="Moran D.A.P."/>
            <person name="Shinohara A."/>
            <person name="Yoshida Y."/>
            <person name="Fujiwara M."/>
            <person name="Mori M."/>
            <person name="Tomita M."/>
            <person name="Arakawa K."/>
        </authorList>
    </citation>
    <scope>NUCLEOTIDE SEQUENCE [LARGE SCALE GENOMIC DNA]</scope>
</reference>
<dbReference type="EMBL" id="BGPR01000648">
    <property type="protein sequence ID" value="GBM29915.1"/>
    <property type="molecule type" value="Genomic_DNA"/>
</dbReference>
<keyword evidence="2" id="KW-1185">Reference proteome</keyword>
<evidence type="ECO:0000313" key="2">
    <source>
        <dbReference type="Proteomes" id="UP000499080"/>
    </source>
</evidence>
<dbReference type="AlphaFoldDB" id="A0A4Y2EPS1"/>
<organism evidence="1 2">
    <name type="scientific">Araneus ventricosus</name>
    <name type="common">Orbweaver spider</name>
    <name type="synonym">Epeira ventricosa</name>
    <dbReference type="NCBI Taxonomy" id="182803"/>
    <lineage>
        <taxon>Eukaryota</taxon>
        <taxon>Metazoa</taxon>
        <taxon>Ecdysozoa</taxon>
        <taxon>Arthropoda</taxon>
        <taxon>Chelicerata</taxon>
        <taxon>Arachnida</taxon>
        <taxon>Araneae</taxon>
        <taxon>Araneomorphae</taxon>
        <taxon>Entelegynae</taxon>
        <taxon>Araneoidea</taxon>
        <taxon>Araneidae</taxon>
        <taxon>Araneus</taxon>
    </lineage>
</organism>
<evidence type="ECO:0000313" key="1">
    <source>
        <dbReference type="EMBL" id="GBM29915.1"/>
    </source>
</evidence>
<proteinExistence type="predicted"/>